<dbReference type="Proteomes" id="UP000095287">
    <property type="component" value="Unplaced"/>
</dbReference>
<keyword evidence="2" id="KW-1185">Reference proteome</keyword>
<evidence type="ECO:0000313" key="2">
    <source>
        <dbReference type="Proteomes" id="UP000095287"/>
    </source>
</evidence>
<keyword evidence="1" id="KW-0732">Signal</keyword>
<dbReference type="AlphaFoldDB" id="A0A1I8APT7"/>
<reference evidence="3" key="1">
    <citation type="submission" date="2016-11" db="UniProtKB">
        <authorList>
            <consortium name="WormBaseParasite"/>
        </authorList>
    </citation>
    <scope>IDENTIFICATION</scope>
</reference>
<protein>
    <submittedName>
        <fullName evidence="3">GNAT family N-acetyltransferase</fullName>
    </submittedName>
</protein>
<dbReference type="WBParaSite" id="L893_g8198.t1">
    <property type="protein sequence ID" value="L893_g8198.t1"/>
    <property type="gene ID" value="L893_g8198"/>
</dbReference>
<feature type="chain" id="PRO_5009314959" evidence="1">
    <location>
        <begin position="22"/>
        <end position="100"/>
    </location>
</feature>
<name>A0A1I8APT7_9BILA</name>
<proteinExistence type="predicted"/>
<sequence length="100" mass="11302">QRIGIRALAQALLYIAHAVVAEIPHQATVEARQAVDGRYVVAFLERLDEGQRVFDFMLFDLDTVMGDAHLMVMYAQHGATWQADDRITPPLLAALHRFEQ</sequence>
<accession>A0A1I8APT7</accession>
<evidence type="ECO:0000313" key="3">
    <source>
        <dbReference type="WBParaSite" id="L893_g8198.t1"/>
    </source>
</evidence>
<evidence type="ECO:0000256" key="1">
    <source>
        <dbReference type="SAM" id="SignalP"/>
    </source>
</evidence>
<feature type="signal peptide" evidence="1">
    <location>
        <begin position="1"/>
        <end position="21"/>
    </location>
</feature>
<organism evidence="2 3">
    <name type="scientific">Steinernema glaseri</name>
    <dbReference type="NCBI Taxonomy" id="37863"/>
    <lineage>
        <taxon>Eukaryota</taxon>
        <taxon>Metazoa</taxon>
        <taxon>Ecdysozoa</taxon>
        <taxon>Nematoda</taxon>
        <taxon>Chromadorea</taxon>
        <taxon>Rhabditida</taxon>
        <taxon>Tylenchina</taxon>
        <taxon>Panagrolaimomorpha</taxon>
        <taxon>Strongyloidoidea</taxon>
        <taxon>Steinernematidae</taxon>
        <taxon>Steinernema</taxon>
    </lineage>
</organism>